<dbReference type="AlphaFoldDB" id="A0AAU7KM75"/>
<proteinExistence type="predicted"/>
<accession>A0AAU7KM75</accession>
<sequence length="234" mass="26599">MKKNICVLGNSHVGALKRAWDLMPEWHQEYNLVFFTARSNGLGGLILIDNKLVPKTARLKRTITYTSGGKSEIDIVEYDLFLIYGLQMEVFFVELGKFFSSAVIKQAVQDSVKGTTSWKIMEMIRSVTNKKIYVGHNPLPIQKKGDDRSYPPESYLSGIKLMNDEVYDKCNAELIAQPADTIVNGCFTERELSKGSKRLPVGDAMDEEAHPDHDIRHMNEEFGKKWLSCFLSRD</sequence>
<name>A0AAU7KM75_9GAMM</name>
<gene>
    <name evidence="1" type="ORF">NFG58_06000</name>
</gene>
<dbReference type="EMBL" id="CP098827">
    <property type="protein sequence ID" value="XBO72263.1"/>
    <property type="molecule type" value="Genomic_DNA"/>
</dbReference>
<evidence type="ECO:0000313" key="1">
    <source>
        <dbReference type="EMBL" id="XBO72263.1"/>
    </source>
</evidence>
<dbReference type="RefSeq" id="WP_348827767.1">
    <property type="nucleotide sequence ID" value="NZ_CP098827.1"/>
</dbReference>
<protein>
    <submittedName>
        <fullName evidence="1">Uncharacterized protein</fullName>
    </submittedName>
</protein>
<organism evidence="1">
    <name type="scientific">Halomonas sp. RT37</name>
    <dbReference type="NCBI Taxonomy" id="2950872"/>
    <lineage>
        <taxon>Bacteria</taxon>
        <taxon>Pseudomonadati</taxon>
        <taxon>Pseudomonadota</taxon>
        <taxon>Gammaproteobacteria</taxon>
        <taxon>Oceanospirillales</taxon>
        <taxon>Halomonadaceae</taxon>
        <taxon>Halomonas</taxon>
    </lineage>
</organism>
<reference evidence="1" key="1">
    <citation type="submission" date="2022-06" db="EMBL/GenBank/DDBJ databases">
        <title>A novel DMS-producing enzyme.</title>
        <authorList>
            <person name="Zhang Y."/>
        </authorList>
    </citation>
    <scope>NUCLEOTIDE SEQUENCE</scope>
    <source>
        <strain evidence="1">RT37</strain>
    </source>
</reference>